<proteinExistence type="inferred from homology"/>
<keyword evidence="3" id="KW-0418">Kinase</keyword>
<evidence type="ECO:0000256" key="7">
    <source>
        <dbReference type="ARBA" id="ARBA00023295"/>
    </source>
</evidence>
<dbReference type="InterPro" id="IPR011611">
    <property type="entry name" value="PfkB_dom"/>
</dbReference>
<evidence type="ECO:0000259" key="8">
    <source>
        <dbReference type="Pfam" id="PF00294"/>
    </source>
</evidence>
<evidence type="ECO:0000256" key="1">
    <source>
        <dbReference type="ARBA" id="ARBA00022679"/>
    </source>
</evidence>
<comment type="caution">
    <text evidence="9">The sequence shown here is derived from an EMBL/GenBank/DDBJ whole genome shotgun (WGS) entry which is preliminary data.</text>
</comment>
<dbReference type="Pfam" id="PF04227">
    <property type="entry name" value="Indigoidine_A"/>
    <property type="match status" value="1"/>
</dbReference>
<dbReference type="GO" id="GO:0046872">
    <property type="term" value="F:metal ion binding"/>
    <property type="evidence" value="ECO:0007669"/>
    <property type="project" value="UniProtKB-KW"/>
</dbReference>
<keyword evidence="10" id="KW-1185">Reference proteome</keyword>
<keyword evidence="1" id="KW-0808">Transferase</keyword>
<dbReference type="GO" id="GO:0016301">
    <property type="term" value="F:kinase activity"/>
    <property type="evidence" value="ECO:0007669"/>
    <property type="project" value="UniProtKB-KW"/>
</dbReference>
<dbReference type="GO" id="GO:0004730">
    <property type="term" value="F:pseudouridylate synthase activity"/>
    <property type="evidence" value="ECO:0007669"/>
    <property type="project" value="InterPro"/>
</dbReference>
<evidence type="ECO:0000256" key="3">
    <source>
        <dbReference type="ARBA" id="ARBA00022777"/>
    </source>
</evidence>
<name>A0A9W8CH61_9FUNG</name>
<dbReference type="GO" id="GO:0005737">
    <property type="term" value="C:cytoplasm"/>
    <property type="evidence" value="ECO:0007669"/>
    <property type="project" value="TreeGrafter"/>
</dbReference>
<keyword evidence="7" id="KW-0326">Glycosidase</keyword>
<dbReference type="SUPFAM" id="SSF53613">
    <property type="entry name" value="Ribokinase-like"/>
    <property type="match status" value="1"/>
</dbReference>
<accession>A0A9W8CH61</accession>
<dbReference type="AlphaFoldDB" id="A0A9W8CH61"/>
<dbReference type="InterPro" id="IPR029056">
    <property type="entry name" value="Ribokinase-like"/>
</dbReference>
<dbReference type="Gene3D" id="3.40.1790.10">
    <property type="entry name" value="Indigoidine synthase domain"/>
    <property type="match status" value="1"/>
</dbReference>
<keyword evidence="6" id="KW-0456">Lyase</keyword>
<dbReference type="PANTHER" id="PTHR42909">
    <property type="entry name" value="ZGC:136858"/>
    <property type="match status" value="1"/>
</dbReference>
<keyword evidence="4" id="KW-0378">Hydrolase</keyword>
<evidence type="ECO:0000256" key="5">
    <source>
        <dbReference type="ARBA" id="ARBA00023211"/>
    </source>
</evidence>
<keyword evidence="2" id="KW-0479">Metal-binding</keyword>
<dbReference type="Proteomes" id="UP001145021">
    <property type="component" value="Unassembled WGS sequence"/>
</dbReference>
<dbReference type="SUPFAM" id="SSF110581">
    <property type="entry name" value="Indigoidine synthase A-like"/>
    <property type="match status" value="1"/>
</dbReference>
<dbReference type="InterPro" id="IPR007342">
    <property type="entry name" value="PsuG"/>
</dbReference>
<organism evidence="9 10">
    <name type="scientific">Coemansia asiatica</name>
    <dbReference type="NCBI Taxonomy" id="1052880"/>
    <lineage>
        <taxon>Eukaryota</taxon>
        <taxon>Fungi</taxon>
        <taxon>Fungi incertae sedis</taxon>
        <taxon>Zoopagomycota</taxon>
        <taxon>Kickxellomycotina</taxon>
        <taxon>Kickxellomycetes</taxon>
        <taxon>Kickxellales</taxon>
        <taxon>Kickxellaceae</taxon>
        <taxon>Coemansia</taxon>
    </lineage>
</organism>
<dbReference type="GO" id="GO:0016798">
    <property type="term" value="F:hydrolase activity, acting on glycosyl bonds"/>
    <property type="evidence" value="ECO:0007669"/>
    <property type="project" value="UniProtKB-KW"/>
</dbReference>
<dbReference type="InterPro" id="IPR022830">
    <property type="entry name" value="Indigdn_synthA-like"/>
</dbReference>
<evidence type="ECO:0000256" key="2">
    <source>
        <dbReference type="ARBA" id="ARBA00022723"/>
    </source>
</evidence>
<evidence type="ECO:0000256" key="6">
    <source>
        <dbReference type="ARBA" id="ARBA00023239"/>
    </source>
</evidence>
<dbReference type="EMBL" id="JANBOH010000456">
    <property type="protein sequence ID" value="KAJ1642182.1"/>
    <property type="molecule type" value="Genomic_DNA"/>
</dbReference>
<dbReference type="HAMAP" id="MF_01876">
    <property type="entry name" value="PsiMP_glycosidase"/>
    <property type="match status" value="1"/>
</dbReference>
<evidence type="ECO:0000313" key="10">
    <source>
        <dbReference type="Proteomes" id="UP001145021"/>
    </source>
</evidence>
<dbReference type="InterPro" id="IPR002173">
    <property type="entry name" value="Carboh/pur_kinase_PfkB_CS"/>
</dbReference>
<evidence type="ECO:0000313" key="9">
    <source>
        <dbReference type="EMBL" id="KAJ1642182.1"/>
    </source>
</evidence>
<gene>
    <name evidence="9" type="ORF">LPJ64_005947</name>
</gene>
<dbReference type="PROSITE" id="PS00584">
    <property type="entry name" value="PFKB_KINASES_2"/>
    <property type="match status" value="1"/>
</dbReference>
<evidence type="ECO:0000256" key="4">
    <source>
        <dbReference type="ARBA" id="ARBA00022801"/>
    </source>
</evidence>
<dbReference type="PANTHER" id="PTHR42909:SF1">
    <property type="entry name" value="CARBOHYDRATE KINASE PFKB DOMAIN-CONTAINING PROTEIN"/>
    <property type="match status" value="1"/>
</dbReference>
<dbReference type="Gene3D" id="3.40.1190.20">
    <property type="match status" value="1"/>
</dbReference>
<reference evidence="9" key="1">
    <citation type="submission" date="2022-07" db="EMBL/GenBank/DDBJ databases">
        <title>Phylogenomic reconstructions and comparative analyses of Kickxellomycotina fungi.</title>
        <authorList>
            <person name="Reynolds N.K."/>
            <person name="Stajich J.E."/>
            <person name="Barry K."/>
            <person name="Grigoriev I.V."/>
            <person name="Crous P."/>
            <person name="Smith M.E."/>
        </authorList>
    </citation>
    <scope>NUCLEOTIDE SEQUENCE</scope>
    <source>
        <strain evidence="9">NBRC 105413</strain>
    </source>
</reference>
<sequence>MSGITRLSDISCRRLALCHALPKTLPVYRSYSMFSNALSPYIKLSSSVERALDNGEPVVALESTIISHGMPYPQNVETAQQVERIVADNGSTPATVALIDGKIHVGLCESELDLLGKAGKTAVKTSRRDMAAVLSQRLLGATTVSGTMIAAHMAGIRIFATGGIGGVHRGAELTMDVSADLTELGRTPVAVVCAGAKSILDLPKTLEYLETQGVPVIAFGKEKEFPAFFRPRSGLMAPWNLETPEKVAALTRSSLDIGLKSGIVVAVPIPEQYAEDAKEFEQAISAAVRESEIKGINGKESTPFLLKRVAELTGGSSLAANIALVKNNAMVASQIAKSLSRTHGARPLLVIGGAAIDVTARIDAAVDAKHTLATSYPGTVHTSVGGVGQNISRAAHFLGADTVLIAALGRDPYGSSVKAALKDIGMDTSFLQYPGGSARTAVHNALHAHNGDLIAAVADMEINGMVSAQQIKEAFAKLAPRVVGIDGNVSTLVISTAMMAATQTRSCVVFEPTSVPKCIGVLSALSFIKRSEAILDVSRLVHIITPNEIELQRMAEVALELGLVETMPLAETVEEMAHSHYTIEASIIRDALTLFPLFPVQIIKLGEKGAAIVSPSPKTPTLPLIRSIRPLKPSLIINSNGAGDSMVGAVLASLLIRKVQINAEGHIDLGPQEFDTIVNQAQKASILSLESSMAISEKLEPGLLKED</sequence>
<feature type="domain" description="Carbohydrate kinase PfkB" evidence="8">
    <location>
        <begin position="350"/>
        <end position="656"/>
    </location>
</feature>
<protein>
    <recommendedName>
        <fullName evidence="8">Carbohydrate kinase PfkB domain-containing protein</fullName>
    </recommendedName>
</protein>
<keyword evidence="5" id="KW-0464">Manganese</keyword>
<dbReference type="Pfam" id="PF00294">
    <property type="entry name" value="PfkB"/>
    <property type="match status" value="1"/>
</dbReference>